<dbReference type="AlphaFoldDB" id="A0AA88RQ26"/>
<proteinExistence type="predicted"/>
<dbReference type="PANTHER" id="PTHR31903:SF4">
    <property type="entry name" value="OS11G0490300 PROTEIN"/>
    <property type="match status" value="1"/>
</dbReference>
<feature type="region of interest" description="Disordered" evidence="1">
    <location>
        <begin position="1"/>
        <end position="26"/>
    </location>
</feature>
<dbReference type="InterPro" id="IPR001005">
    <property type="entry name" value="SANT/Myb"/>
</dbReference>
<reference evidence="3" key="1">
    <citation type="submission" date="2022-12" db="EMBL/GenBank/DDBJ databases">
        <title>Draft genome assemblies for two species of Escallonia (Escalloniales).</title>
        <authorList>
            <person name="Chanderbali A."/>
            <person name="Dervinis C."/>
            <person name="Anghel I."/>
            <person name="Soltis D."/>
            <person name="Soltis P."/>
            <person name="Zapata F."/>
        </authorList>
    </citation>
    <scope>NUCLEOTIDE SEQUENCE</scope>
    <source>
        <strain evidence="3">UCBG92.1500</strain>
        <tissue evidence="3">Leaf</tissue>
    </source>
</reference>
<feature type="region of interest" description="Disordered" evidence="1">
    <location>
        <begin position="314"/>
        <end position="336"/>
    </location>
</feature>
<comment type="caution">
    <text evidence="3">The sequence shown here is derived from an EMBL/GenBank/DDBJ whole genome shotgun (WGS) entry which is preliminary data.</text>
</comment>
<feature type="compositionally biased region" description="Polar residues" evidence="1">
    <location>
        <begin position="1"/>
        <end position="14"/>
    </location>
</feature>
<evidence type="ECO:0000313" key="4">
    <source>
        <dbReference type="Proteomes" id="UP001187471"/>
    </source>
</evidence>
<evidence type="ECO:0000256" key="1">
    <source>
        <dbReference type="SAM" id="MobiDB-lite"/>
    </source>
</evidence>
<sequence>MITKSMKSTNPTTVSDEKKKTHKKFGVPHKPPVFDCECFDCYTSYWFRWDSSPNRELIHQAFEDNLSSGKQPSKKVRGKNSDKSGRSDSVRFADTISLDGKPGAAAVSQPEINVIEAAPAEEDVHETSKDVTEEVAPVKEEAAVAAGGGVAASDHKPSPFSSAPSSLTTGDIRVGVGPALPPPPSQNDQSDPADSSKKPSNRRSKARKAEEFGQHLAPVVVNELIKLEEKKGSELKPVILGEERELSEGDLNLLKKQLVKYPMGMPGWWEAITLAFSRWHMVSSVIREAKSTRERKGSDPDSFTQFLKHLKSVDKRIDGGNEGSDDSGAVENDGVN</sequence>
<gene>
    <name evidence="3" type="ORF">RJ640_014230</name>
</gene>
<feature type="compositionally biased region" description="Basic and acidic residues" evidence="1">
    <location>
        <begin position="79"/>
        <end position="91"/>
    </location>
</feature>
<feature type="compositionally biased region" description="Polar residues" evidence="1">
    <location>
        <begin position="159"/>
        <end position="169"/>
    </location>
</feature>
<feature type="domain" description="Myb-like" evidence="2">
    <location>
        <begin position="245"/>
        <end position="314"/>
    </location>
</feature>
<keyword evidence="4" id="KW-1185">Reference proteome</keyword>
<accession>A0AA88RQ26</accession>
<dbReference type="Pfam" id="PF23082">
    <property type="entry name" value="Myb_DNA-binding_2"/>
    <property type="match status" value="1"/>
</dbReference>
<dbReference type="Proteomes" id="UP001187471">
    <property type="component" value="Unassembled WGS sequence"/>
</dbReference>
<organism evidence="3 4">
    <name type="scientific">Escallonia rubra</name>
    <dbReference type="NCBI Taxonomy" id="112253"/>
    <lineage>
        <taxon>Eukaryota</taxon>
        <taxon>Viridiplantae</taxon>
        <taxon>Streptophyta</taxon>
        <taxon>Embryophyta</taxon>
        <taxon>Tracheophyta</taxon>
        <taxon>Spermatophyta</taxon>
        <taxon>Magnoliopsida</taxon>
        <taxon>eudicotyledons</taxon>
        <taxon>Gunneridae</taxon>
        <taxon>Pentapetalae</taxon>
        <taxon>asterids</taxon>
        <taxon>campanulids</taxon>
        <taxon>Escalloniales</taxon>
        <taxon>Escalloniaceae</taxon>
        <taxon>Escallonia</taxon>
    </lineage>
</organism>
<evidence type="ECO:0000259" key="2">
    <source>
        <dbReference type="Pfam" id="PF23082"/>
    </source>
</evidence>
<feature type="region of interest" description="Disordered" evidence="1">
    <location>
        <begin position="63"/>
        <end position="109"/>
    </location>
</feature>
<feature type="region of interest" description="Disordered" evidence="1">
    <location>
        <begin position="146"/>
        <end position="211"/>
    </location>
</feature>
<evidence type="ECO:0000313" key="3">
    <source>
        <dbReference type="EMBL" id="KAK2977950.1"/>
    </source>
</evidence>
<protein>
    <recommendedName>
        <fullName evidence="2">Myb-like domain-containing protein</fullName>
    </recommendedName>
</protein>
<dbReference type="EMBL" id="JAVXUO010001922">
    <property type="protein sequence ID" value="KAK2977950.1"/>
    <property type="molecule type" value="Genomic_DNA"/>
</dbReference>
<dbReference type="PANTHER" id="PTHR31903">
    <property type="entry name" value="F12F1.11-RELATED"/>
    <property type="match status" value="1"/>
</dbReference>
<name>A0AA88RQ26_9ASTE</name>